<dbReference type="SUPFAM" id="SSF51283">
    <property type="entry name" value="dUTPase-like"/>
    <property type="match status" value="1"/>
</dbReference>
<sequence>MPKLEKIDKGNWIDLRVIIGGKKNGIKLTEEDFKDGVLKYKEGDSMMLCLGISLNQPKGYEINIVPRSSTFKNYGLIQTNHYGVGDDTYIGDKDIYYYPCYALRDGEIALYDRVCQMKINKAMPELIINEKDSFGNDSRGGFGSTGIK</sequence>
<keyword evidence="3" id="KW-1185">Reference proteome</keyword>
<dbReference type="Pfam" id="PF00692">
    <property type="entry name" value="dUTPase"/>
    <property type="match status" value="1"/>
</dbReference>
<protein>
    <submittedName>
        <fullName evidence="2">Deoxyuridine 5'-triphosphate nucleotidohydrolase</fullName>
    </submittedName>
</protein>
<reference evidence="2 3" key="1">
    <citation type="journal article" date="2021" name="Cell Host Microbe">
        <title>in vivo commensal control of Clostridioides difficile virulence.</title>
        <authorList>
            <person name="Girinathan B.P."/>
            <person name="Dibenedetto N."/>
            <person name="Worley J.N."/>
            <person name="Peltier J."/>
            <person name="Arrieta-Ortiz M.L."/>
            <person name="Rupa Christinal Immanuel S."/>
            <person name="Lavin R."/>
            <person name="Delaney M.L."/>
            <person name="Cummins C."/>
            <person name="Hoffmann M."/>
            <person name="Luo Y."/>
            <person name="Gonzalez-Escalona N."/>
            <person name="Allard M."/>
            <person name="Onderdonk A.B."/>
            <person name="Gerber G.K."/>
            <person name="Sonenshein A.L."/>
            <person name="Baliga N."/>
            <person name="Dupuy B."/>
            <person name="Bry L."/>
        </authorList>
    </citation>
    <scope>NUCLEOTIDE SEQUENCE [LARGE SCALE GENOMIC DNA]</scope>
    <source>
        <strain evidence="2 3">DSM 599</strain>
    </source>
</reference>
<feature type="domain" description="dUTPase-like" evidence="1">
    <location>
        <begin position="42"/>
        <end position="146"/>
    </location>
</feature>
<dbReference type="EMBL" id="JAIKTU010000024">
    <property type="protein sequence ID" value="MBY0757397.1"/>
    <property type="molecule type" value="Genomic_DNA"/>
</dbReference>
<accession>A0ABS7L3N1</accession>
<evidence type="ECO:0000259" key="1">
    <source>
        <dbReference type="Pfam" id="PF00692"/>
    </source>
</evidence>
<evidence type="ECO:0000313" key="3">
    <source>
        <dbReference type="Proteomes" id="UP001299068"/>
    </source>
</evidence>
<name>A0ABS7L3N1_CLOSR</name>
<dbReference type="InterPro" id="IPR029054">
    <property type="entry name" value="dUTPase-like"/>
</dbReference>
<dbReference type="Gene3D" id="2.70.40.10">
    <property type="match status" value="1"/>
</dbReference>
<evidence type="ECO:0000313" key="2">
    <source>
        <dbReference type="EMBL" id="MBY0757397.1"/>
    </source>
</evidence>
<dbReference type="Proteomes" id="UP001299068">
    <property type="component" value="Unassembled WGS sequence"/>
</dbReference>
<proteinExistence type="predicted"/>
<gene>
    <name evidence="2" type="ORF">K5V21_18390</name>
</gene>
<comment type="caution">
    <text evidence="2">The sequence shown here is derived from an EMBL/GenBank/DDBJ whole genome shotgun (WGS) entry which is preliminary data.</text>
</comment>
<dbReference type="InterPro" id="IPR036157">
    <property type="entry name" value="dUTPase-like_sf"/>
</dbReference>
<organism evidence="2 3">
    <name type="scientific">Clostridium sardiniense</name>
    <name type="common">Clostridium absonum</name>
    <dbReference type="NCBI Taxonomy" id="29369"/>
    <lineage>
        <taxon>Bacteria</taxon>
        <taxon>Bacillati</taxon>
        <taxon>Bacillota</taxon>
        <taxon>Clostridia</taxon>
        <taxon>Eubacteriales</taxon>
        <taxon>Clostridiaceae</taxon>
        <taxon>Clostridium</taxon>
    </lineage>
</organism>